<keyword evidence="2" id="KW-1185">Reference proteome</keyword>
<accession>W0RQU3</accession>
<reference evidence="1 2" key="1">
    <citation type="journal article" date="2014" name="Genome Announc.">
        <title>Genome Sequence and Methylome of Soil Bacterium Gemmatirosa kalamazoonensis KBS708T, a Member of the Rarely Cultivated Gemmatimonadetes Phylum.</title>
        <authorList>
            <person name="Debruyn J.M."/>
            <person name="Radosevich M."/>
            <person name="Wommack K.E."/>
            <person name="Polson S.W."/>
            <person name="Hauser L.J."/>
            <person name="Fawaz M.N."/>
            <person name="Korlach J."/>
            <person name="Tsai Y.C."/>
        </authorList>
    </citation>
    <scope>NUCLEOTIDE SEQUENCE [LARGE SCALE GENOMIC DNA]</scope>
    <source>
        <strain evidence="1 2">KBS708</strain>
        <plasmid evidence="2">Plasmid 1</plasmid>
    </source>
</reference>
<proteinExistence type="predicted"/>
<geneLocation type="plasmid" evidence="1 2">
    <name>1</name>
</geneLocation>
<evidence type="ECO:0000313" key="1">
    <source>
        <dbReference type="EMBL" id="AHG92832.1"/>
    </source>
</evidence>
<dbReference type="HOGENOM" id="CLU_1924547_0_0_0"/>
<dbReference type="RefSeq" id="WP_148306558.1">
    <property type="nucleotide sequence ID" value="NZ_CP007129.1"/>
</dbReference>
<organism evidence="1 2">
    <name type="scientific">Gemmatirosa kalamazoonensis</name>
    <dbReference type="NCBI Taxonomy" id="861299"/>
    <lineage>
        <taxon>Bacteria</taxon>
        <taxon>Pseudomonadati</taxon>
        <taxon>Gemmatimonadota</taxon>
        <taxon>Gemmatimonadia</taxon>
        <taxon>Gemmatimonadales</taxon>
        <taxon>Gemmatimonadaceae</taxon>
        <taxon>Gemmatirosa</taxon>
    </lineage>
</organism>
<evidence type="ECO:0000313" key="2">
    <source>
        <dbReference type="Proteomes" id="UP000019151"/>
    </source>
</evidence>
<dbReference type="KEGG" id="gba:J421_5297"/>
<dbReference type="AlphaFoldDB" id="W0RQU3"/>
<name>W0RQU3_9BACT</name>
<gene>
    <name evidence="1" type="ORF">J421_5297</name>
</gene>
<dbReference type="Proteomes" id="UP000019151">
    <property type="component" value="Plasmid 1"/>
</dbReference>
<protein>
    <submittedName>
        <fullName evidence="1">Uncharacterized protein</fullName>
    </submittedName>
</protein>
<dbReference type="EMBL" id="CP007129">
    <property type="protein sequence ID" value="AHG92832.1"/>
    <property type="molecule type" value="Genomic_DNA"/>
</dbReference>
<sequence length="131" mass="14861">MYAPLAPADAYEAVFEMLAQREIFAAGRAMLVAHYGKPDRITTMRHLARDVYGKPDHRLANWVYGSFAARVRRELDVPRPKFEIWVLATWPAPAIDELGEFACRLRPEVCAALRSLGWVGARTAKHRTPEI</sequence>
<keyword evidence="1" id="KW-0614">Plasmid</keyword>
<dbReference type="InParanoid" id="W0RQU3"/>